<dbReference type="AlphaFoldDB" id="A0A183N3Z1"/>
<sequence>MEADSNEEESATTETHGEVLPLCKLIKPRYYKSRIRIVRKNHLTINQFKPVDDTSEFSITCLPYTCFDFWGINAAGTHFQEPYSSLGPIFPLSEDPGLLGCTNVQTLSSGQTYHKTWKFENHPRLFHRTPQWNTDYHQYLPFDLFRSGLIGPEISAAKTWVNSYNNVRAEGGGSLWLADTCGQMCSPDITANPIFLFLPYIEPVSTSENATRMMAHVLMQTSIDLTVYSPTYGWQNYYKQNSTTEPEDPFNMFMQQQTLVPENHSINDATLRFSNFVQ</sequence>
<dbReference type="EMBL" id="UZAI01019466">
    <property type="protein sequence ID" value="VDP45529.1"/>
    <property type="molecule type" value="Genomic_DNA"/>
</dbReference>
<accession>A0A183N3Z1</accession>
<proteinExistence type="predicted"/>
<protein>
    <submittedName>
        <fullName evidence="1">Uncharacterized protein</fullName>
    </submittedName>
</protein>
<keyword evidence="2" id="KW-1185">Reference proteome</keyword>
<evidence type="ECO:0000313" key="1">
    <source>
        <dbReference type="EMBL" id="VDP45529.1"/>
    </source>
</evidence>
<dbReference type="STRING" id="48269.A0A183N3Z1"/>
<dbReference type="Proteomes" id="UP000277204">
    <property type="component" value="Unassembled WGS sequence"/>
</dbReference>
<name>A0A183N3Z1_9TREM</name>
<gene>
    <name evidence="1" type="ORF">SMRZ_LOCUS23016</name>
</gene>
<evidence type="ECO:0000313" key="2">
    <source>
        <dbReference type="Proteomes" id="UP000277204"/>
    </source>
</evidence>
<reference evidence="1 2" key="1">
    <citation type="submission" date="2018-11" db="EMBL/GenBank/DDBJ databases">
        <authorList>
            <consortium name="Pathogen Informatics"/>
        </authorList>
    </citation>
    <scope>NUCLEOTIDE SEQUENCE [LARGE SCALE GENOMIC DNA]</scope>
    <source>
        <strain evidence="1 2">Zambia</strain>
    </source>
</reference>
<organism evidence="1 2">
    <name type="scientific">Schistosoma margrebowiei</name>
    <dbReference type="NCBI Taxonomy" id="48269"/>
    <lineage>
        <taxon>Eukaryota</taxon>
        <taxon>Metazoa</taxon>
        <taxon>Spiralia</taxon>
        <taxon>Lophotrochozoa</taxon>
        <taxon>Platyhelminthes</taxon>
        <taxon>Trematoda</taxon>
        <taxon>Digenea</taxon>
        <taxon>Strigeidida</taxon>
        <taxon>Schistosomatoidea</taxon>
        <taxon>Schistosomatidae</taxon>
        <taxon>Schistosoma</taxon>
    </lineage>
</organism>